<dbReference type="FunFam" id="3.90.420.10:FF:000002">
    <property type="entry name" value="sulfite oxidase, mitochondrial"/>
    <property type="match status" value="1"/>
</dbReference>
<dbReference type="SUPFAM" id="SSF81296">
    <property type="entry name" value="E set domains"/>
    <property type="match status" value="2"/>
</dbReference>
<evidence type="ECO:0000256" key="1">
    <source>
        <dbReference type="ARBA" id="ARBA00001924"/>
    </source>
</evidence>
<dbReference type="Proteomes" id="UP000241546">
    <property type="component" value="Unassembled WGS sequence"/>
</dbReference>
<dbReference type="GeneID" id="36601594"/>
<protein>
    <recommendedName>
        <fullName evidence="7">Nitrate reductase [NADPH]</fullName>
        <ecNumber evidence="6">1.7.1.3</ecNumber>
        <ecNumber evidence="5">1.8.3.1</ecNumber>
    </recommendedName>
</protein>
<dbReference type="AlphaFoldDB" id="A0A2T4B9C3"/>
<feature type="compositionally biased region" description="Polar residues" evidence="15">
    <location>
        <begin position="24"/>
        <end position="35"/>
    </location>
</feature>
<feature type="region of interest" description="Disordered" evidence="15">
    <location>
        <begin position="1"/>
        <end position="57"/>
    </location>
</feature>
<keyword evidence="10" id="KW-0479">Metal-binding</keyword>
<organism evidence="17 18">
    <name type="scientific">Trichoderma citrinoviride</name>
    <dbReference type="NCBI Taxonomy" id="58853"/>
    <lineage>
        <taxon>Eukaryota</taxon>
        <taxon>Fungi</taxon>
        <taxon>Dikarya</taxon>
        <taxon>Ascomycota</taxon>
        <taxon>Pezizomycotina</taxon>
        <taxon>Sordariomycetes</taxon>
        <taxon>Hypocreomycetidae</taxon>
        <taxon>Hypocreales</taxon>
        <taxon>Hypocreaceae</taxon>
        <taxon>Trichoderma</taxon>
    </lineage>
</organism>
<dbReference type="GO" id="GO:0020037">
    <property type="term" value="F:heme binding"/>
    <property type="evidence" value="ECO:0007669"/>
    <property type="project" value="TreeGrafter"/>
</dbReference>
<dbReference type="Pfam" id="PF00174">
    <property type="entry name" value="Oxidored_molyb"/>
    <property type="match status" value="1"/>
</dbReference>
<dbReference type="GO" id="GO:0043546">
    <property type="term" value="F:molybdopterin cofactor binding"/>
    <property type="evidence" value="ECO:0007669"/>
    <property type="project" value="TreeGrafter"/>
</dbReference>
<evidence type="ECO:0000256" key="7">
    <source>
        <dbReference type="ARBA" id="ARBA00015499"/>
    </source>
</evidence>
<dbReference type="GO" id="GO:0006790">
    <property type="term" value="P:sulfur compound metabolic process"/>
    <property type="evidence" value="ECO:0007669"/>
    <property type="project" value="TreeGrafter"/>
</dbReference>
<dbReference type="EC" id="1.8.3.1" evidence="5"/>
<evidence type="ECO:0000256" key="8">
    <source>
        <dbReference type="ARBA" id="ARBA00022505"/>
    </source>
</evidence>
<keyword evidence="12" id="KW-0408">Iron</keyword>
<evidence type="ECO:0000256" key="9">
    <source>
        <dbReference type="ARBA" id="ARBA00022617"/>
    </source>
</evidence>
<dbReference type="GO" id="GO:0050464">
    <property type="term" value="F:nitrate reductase (NADPH) activity"/>
    <property type="evidence" value="ECO:0007669"/>
    <property type="project" value="UniProtKB-EC"/>
</dbReference>
<evidence type="ECO:0000256" key="2">
    <source>
        <dbReference type="ARBA" id="ARBA00001970"/>
    </source>
</evidence>
<dbReference type="SUPFAM" id="SSF55856">
    <property type="entry name" value="Cytochrome b5-like heme/steroid binding domain"/>
    <property type="match status" value="1"/>
</dbReference>
<evidence type="ECO:0000256" key="11">
    <source>
        <dbReference type="ARBA" id="ARBA00023002"/>
    </source>
</evidence>
<comment type="pathway">
    <text evidence="4">Energy metabolism; sulfur metabolism.</text>
</comment>
<name>A0A2T4B9C3_9HYPO</name>
<dbReference type="GO" id="GO:0030151">
    <property type="term" value="F:molybdenum ion binding"/>
    <property type="evidence" value="ECO:0007669"/>
    <property type="project" value="InterPro"/>
</dbReference>
<dbReference type="InterPro" id="IPR036400">
    <property type="entry name" value="Cyt_B5-like_heme/steroid_sf"/>
</dbReference>
<dbReference type="Gene3D" id="3.90.420.10">
    <property type="entry name" value="Oxidoreductase, molybdopterin-binding domain"/>
    <property type="match status" value="1"/>
</dbReference>
<proteinExistence type="predicted"/>
<evidence type="ECO:0000256" key="3">
    <source>
        <dbReference type="ARBA" id="ARBA00004569"/>
    </source>
</evidence>
<evidence type="ECO:0000256" key="4">
    <source>
        <dbReference type="ARBA" id="ARBA00004971"/>
    </source>
</evidence>
<accession>A0A2T4B9C3</accession>
<dbReference type="Gene3D" id="2.60.40.650">
    <property type="match status" value="1"/>
</dbReference>
<feature type="region of interest" description="Disordered" evidence="15">
    <location>
        <begin position="547"/>
        <end position="599"/>
    </location>
</feature>
<feature type="compositionally biased region" description="Basic and acidic residues" evidence="15">
    <location>
        <begin position="547"/>
        <end position="566"/>
    </location>
</feature>
<evidence type="ECO:0000256" key="15">
    <source>
        <dbReference type="SAM" id="MobiDB-lite"/>
    </source>
</evidence>
<keyword evidence="11" id="KW-0560">Oxidoreductase</keyword>
<comment type="cofactor">
    <cofactor evidence="1">
        <name>Mo-molybdopterin</name>
        <dbReference type="ChEBI" id="CHEBI:71302"/>
    </cofactor>
</comment>
<reference evidence="18" key="1">
    <citation type="submission" date="2016-07" db="EMBL/GenBank/DDBJ databases">
        <title>Multiple horizontal gene transfer events from other fungi enriched the ability of initially mycotrophic Trichoderma (Ascomycota) to feed on dead plant biomass.</title>
        <authorList>
            <consortium name="DOE Joint Genome Institute"/>
            <person name="Atanasova L."/>
            <person name="Chenthamara K."/>
            <person name="Zhang J."/>
            <person name="Grujic M."/>
            <person name="Henrissat B."/>
            <person name="Kuo A."/>
            <person name="Aerts A."/>
            <person name="Salamov A."/>
            <person name="Lipzen A."/>
            <person name="Labutti K."/>
            <person name="Barry K."/>
            <person name="Miao Y."/>
            <person name="Rahimi M.J."/>
            <person name="Shen Q."/>
            <person name="Grigoriev I.V."/>
            <person name="Kubicek C.P."/>
            <person name="Druzhinina I.S."/>
        </authorList>
    </citation>
    <scope>NUCLEOTIDE SEQUENCE [LARGE SCALE GENOMIC DNA]</scope>
    <source>
        <strain evidence="18">TUCIM 6016</strain>
    </source>
</reference>
<dbReference type="Pfam" id="PF03404">
    <property type="entry name" value="Mo-co_dimer"/>
    <property type="match status" value="2"/>
</dbReference>
<feature type="compositionally biased region" description="Low complexity" evidence="15">
    <location>
        <begin position="584"/>
        <end position="598"/>
    </location>
</feature>
<comment type="cofactor">
    <cofactor evidence="2">
        <name>heme b</name>
        <dbReference type="ChEBI" id="CHEBI:60344"/>
    </cofactor>
</comment>
<dbReference type="EC" id="1.7.1.3" evidence="6"/>
<dbReference type="PRINTS" id="PR00407">
    <property type="entry name" value="EUMOPTERIN"/>
</dbReference>
<keyword evidence="13" id="KW-0496">Mitochondrion</keyword>
<keyword evidence="9" id="KW-0349">Heme</keyword>
<evidence type="ECO:0000256" key="14">
    <source>
        <dbReference type="ARBA" id="ARBA00049155"/>
    </source>
</evidence>
<keyword evidence="18" id="KW-1185">Reference proteome</keyword>
<dbReference type="RefSeq" id="XP_024749139.1">
    <property type="nucleotide sequence ID" value="XM_024893476.1"/>
</dbReference>
<dbReference type="InterPro" id="IPR036374">
    <property type="entry name" value="OxRdtase_Mopterin-bd_sf"/>
</dbReference>
<dbReference type="Gene3D" id="3.10.120.10">
    <property type="entry name" value="Cytochrome b5-like heme/steroid binding domain"/>
    <property type="match status" value="1"/>
</dbReference>
<evidence type="ECO:0000256" key="6">
    <source>
        <dbReference type="ARBA" id="ARBA00012673"/>
    </source>
</evidence>
<gene>
    <name evidence="17" type="ORF">BBK36DRAFT_1141754</name>
</gene>
<dbReference type="InterPro" id="IPR000572">
    <property type="entry name" value="OxRdtase_Mopterin-bd_dom"/>
</dbReference>
<evidence type="ECO:0000256" key="5">
    <source>
        <dbReference type="ARBA" id="ARBA00012505"/>
    </source>
</evidence>
<feature type="region of interest" description="Disordered" evidence="15">
    <location>
        <begin position="646"/>
        <end position="668"/>
    </location>
</feature>
<sequence length="668" mass="73679">MTSRAPKCFARQLHQSARPRNISLRRTSPTPQSRPFTRPTAARHSRVASRAQTPHPQNLSPRAVALLAGIGLASFAYALYRTPPAAFDAAAVLQSEDDGYAQAATHDDRDPNLPRFRISEIRKHDGKSKHPWVTYGDKVYDITEWIAAHPGGPVILRAAGGSIEPYWNIFTIHKNQYVYDILNQYLIGYVHQADLVNGKPAQEAIEDPFADDPVRHPDLITRTLKPRNAETPEPALSAHFITPNELFYVRNHMWVPKLSPDEAEAHVLTVELPDGTTKEYTLRDLKTKFEKRKVTAVLQCSGNRRSHMTQGSGRPTNGLQWEAGAISNASWEGVLLADILADAGFDAATVRDGTSEAQHVQFSGMEAYGSSIPIRKAVDPQGDVLLAYGMNGQPLPRDHGYPLRSIVPGHVAARSVKWLSHITLSDEESPTQWQRKDYKCFGPNQTKVDWESAPAIQELPVQSAITGVKLGGWKASGESPAKEVALNGYAYSGGGRSVIRVDVSLDDGKTWSQADLLRDEAPKKLDGKAWSWKRWTFNGAVPLEAFKTPEDDASAGHDDTDEDRNTIRRGTARRSANSEGGGQQNSKGNNNNNNNSSSRRCTTVAIKATDEAYNTQPESHAATWNVRGNLATAWHRVQVCTDCSPGAIALEKKKKKPLHEKKSSHEEE</sequence>
<comment type="subcellular location">
    <subcellularLocation>
        <location evidence="3">Mitochondrion intermembrane space</location>
    </subcellularLocation>
</comment>
<evidence type="ECO:0000313" key="17">
    <source>
        <dbReference type="EMBL" id="PTB65819.1"/>
    </source>
</evidence>
<dbReference type="SMART" id="SM01117">
    <property type="entry name" value="Cyt-b5"/>
    <property type="match status" value="1"/>
</dbReference>
<feature type="domain" description="Cytochrome b5 heme-binding" evidence="16">
    <location>
        <begin position="113"/>
        <end position="191"/>
    </location>
</feature>
<dbReference type="Pfam" id="PF00173">
    <property type="entry name" value="Cyt-b5"/>
    <property type="match status" value="1"/>
</dbReference>
<keyword evidence="8" id="KW-0500">Molybdenum</keyword>
<dbReference type="InterPro" id="IPR005066">
    <property type="entry name" value="MoCF_OxRdtse_dimer"/>
</dbReference>
<dbReference type="GO" id="GO:0008482">
    <property type="term" value="F:sulfite oxidase activity"/>
    <property type="evidence" value="ECO:0007669"/>
    <property type="project" value="UniProtKB-EC"/>
</dbReference>
<evidence type="ECO:0000256" key="10">
    <source>
        <dbReference type="ARBA" id="ARBA00022723"/>
    </source>
</evidence>
<dbReference type="GO" id="GO:0005758">
    <property type="term" value="C:mitochondrial intermembrane space"/>
    <property type="evidence" value="ECO:0007669"/>
    <property type="project" value="UniProtKB-SubCell"/>
</dbReference>
<dbReference type="PANTHER" id="PTHR19372:SF7">
    <property type="entry name" value="SULFITE OXIDASE, MITOCHONDRIAL"/>
    <property type="match status" value="1"/>
</dbReference>
<dbReference type="InterPro" id="IPR001199">
    <property type="entry name" value="Cyt_B5-like_heme/steroid-bd"/>
</dbReference>
<dbReference type="SUPFAM" id="SSF56524">
    <property type="entry name" value="Oxidoreductase molybdopterin-binding domain"/>
    <property type="match status" value="1"/>
</dbReference>
<dbReference type="OrthoDB" id="10051395at2759"/>
<evidence type="ECO:0000259" key="16">
    <source>
        <dbReference type="PROSITE" id="PS50255"/>
    </source>
</evidence>
<dbReference type="PANTHER" id="PTHR19372">
    <property type="entry name" value="SULFITE REDUCTASE"/>
    <property type="match status" value="1"/>
</dbReference>
<dbReference type="EMBL" id="KZ680214">
    <property type="protein sequence ID" value="PTB65819.1"/>
    <property type="molecule type" value="Genomic_DNA"/>
</dbReference>
<comment type="catalytic activity">
    <reaction evidence="14">
        <text>nitrite + NADP(+) + H2O = nitrate + NADPH + H(+)</text>
        <dbReference type="Rhea" id="RHEA:19061"/>
        <dbReference type="ChEBI" id="CHEBI:15377"/>
        <dbReference type="ChEBI" id="CHEBI:15378"/>
        <dbReference type="ChEBI" id="CHEBI:16301"/>
        <dbReference type="ChEBI" id="CHEBI:17632"/>
        <dbReference type="ChEBI" id="CHEBI:57783"/>
        <dbReference type="ChEBI" id="CHEBI:58349"/>
        <dbReference type="EC" id="1.7.1.3"/>
    </reaction>
</comment>
<evidence type="ECO:0000256" key="12">
    <source>
        <dbReference type="ARBA" id="ARBA00023004"/>
    </source>
</evidence>
<dbReference type="InterPro" id="IPR014756">
    <property type="entry name" value="Ig_E-set"/>
</dbReference>
<dbReference type="InterPro" id="IPR008335">
    <property type="entry name" value="Mopterin_OxRdtase_euk"/>
</dbReference>
<evidence type="ECO:0000313" key="18">
    <source>
        <dbReference type="Proteomes" id="UP000241546"/>
    </source>
</evidence>
<evidence type="ECO:0000256" key="13">
    <source>
        <dbReference type="ARBA" id="ARBA00023128"/>
    </source>
</evidence>
<dbReference type="PROSITE" id="PS50255">
    <property type="entry name" value="CYTOCHROME_B5_2"/>
    <property type="match status" value="1"/>
</dbReference>
<dbReference type="FunFam" id="3.10.120.10:FF:000007">
    <property type="entry name" value="Sulfite oxidase, mitochondrial"/>
    <property type="match status" value="1"/>
</dbReference>